<accession>A0A1I4F4T1</accession>
<organism evidence="2 3">
    <name type="scientific">Neomesorhizobium albiziae</name>
    <dbReference type="NCBI Taxonomy" id="335020"/>
    <lineage>
        <taxon>Bacteria</taxon>
        <taxon>Pseudomonadati</taxon>
        <taxon>Pseudomonadota</taxon>
        <taxon>Alphaproteobacteria</taxon>
        <taxon>Hyphomicrobiales</taxon>
        <taxon>Phyllobacteriaceae</taxon>
        <taxon>Neomesorhizobium</taxon>
    </lineage>
</organism>
<proteinExistence type="predicted"/>
<dbReference type="AlphaFoldDB" id="A0A1I4F4T1"/>
<evidence type="ECO:0000313" key="2">
    <source>
        <dbReference type="EMBL" id="SFL11401.1"/>
    </source>
</evidence>
<gene>
    <name evidence="2" type="ORF">SAMN04488498_13410</name>
</gene>
<dbReference type="EMBL" id="FOSL01000034">
    <property type="protein sequence ID" value="SFL11401.1"/>
    <property type="molecule type" value="Genomic_DNA"/>
</dbReference>
<keyword evidence="3" id="KW-1185">Reference proteome</keyword>
<dbReference type="Pfam" id="PF07812">
    <property type="entry name" value="TfuA"/>
    <property type="match status" value="1"/>
</dbReference>
<reference evidence="2 3" key="1">
    <citation type="submission" date="2016-10" db="EMBL/GenBank/DDBJ databases">
        <authorList>
            <person name="Varghese N."/>
            <person name="Submissions S."/>
        </authorList>
    </citation>
    <scope>NUCLEOTIDE SEQUENCE [LARGE SCALE GENOMIC DNA]</scope>
    <source>
        <strain evidence="2 3">DSM 21822</strain>
    </source>
</reference>
<sequence>MGALRAADCAPGGARGIGIVYRLYQQRAISSEDEVAVVYREDQPFPPLTESLVNIRVALRRAVRRGLITTGDGMRIVAAAASMHYSGRTWRDVFASAGVTPSMTAQHFLQAVDVKRRDADVAFRRVAAWLSQDRLRPEAPKYGPQLFGLLEEGRERSPDPLDGADSDEIAVDFIRWLFASGYARRTSVIAPNHFENAAEICADNFRVTELWKAVSRSAEIDTALVRFNVFRRAVSEARRCALSPEGRDFALAGLELANAHREANWFELVNRFERGSPFRLMLKEQRDMLALAKCLRRKLFSLGGQQREKILWQRK</sequence>
<evidence type="ECO:0000313" key="3">
    <source>
        <dbReference type="Proteomes" id="UP000323300"/>
    </source>
</evidence>
<evidence type="ECO:0000259" key="1">
    <source>
        <dbReference type="Pfam" id="PF07812"/>
    </source>
</evidence>
<dbReference type="InterPro" id="IPR012924">
    <property type="entry name" value="TfuA_core"/>
</dbReference>
<protein>
    <submittedName>
        <fullName evidence="2">TfuA-like protein</fullName>
    </submittedName>
</protein>
<dbReference type="Proteomes" id="UP000323300">
    <property type="component" value="Unassembled WGS sequence"/>
</dbReference>
<feature type="domain" description="TfuA-like core" evidence="1">
    <location>
        <begin position="1"/>
        <end position="89"/>
    </location>
</feature>
<name>A0A1I4F4T1_9HYPH</name>